<name>A0ABT9W3Q9_9BACI</name>
<keyword evidence="3 6" id="KW-0963">Cytoplasm</keyword>
<proteinExistence type="inferred from homology"/>
<keyword evidence="4 6" id="KW-0324">Glycolysis</keyword>
<evidence type="ECO:0000256" key="5">
    <source>
        <dbReference type="ARBA" id="ARBA00023235"/>
    </source>
</evidence>
<evidence type="ECO:0000256" key="3">
    <source>
        <dbReference type="ARBA" id="ARBA00022490"/>
    </source>
</evidence>
<reference evidence="8 9" key="1">
    <citation type="submission" date="2023-07" db="EMBL/GenBank/DDBJ databases">
        <title>Genomic Encyclopedia of Type Strains, Phase IV (KMG-IV): sequencing the most valuable type-strain genomes for metagenomic binning, comparative biology and taxonomic classification.</title>
        <authorList>
            <person name="Goeker M."/>
        </authorList>
    </citation>
    <scope>NUCLEOTIDE SEQUENCE [LARGE SCALE GENOMIC DNA]</scope>
    <source>
        <strain evidence="8 9">DSM 12751</strain>
    </source>
</reference>
<dbReference type="InterPro" id="IPR020861">
    <property type="entry name" value="Triosephosphate_isomerase_AS"/>
</dbReference>
<evidence type="ECO:0000256" key="2">
    <source>
        <dbReference type="ARBA" id="ARBA00022432"/>
    </source>
</evidence>
<sequence>MRKPIIAGNWKMHMTVDEAKAFVQEVDGLVPSADQVDTVICAPFTHLSTLTELVQERPIAIGAQNMYFEEQGAFTGEISPVMLSSLGVTYVILGHSERRQYFNETDELVNAKAKAAHQHKLIPIICVGENLEEREKDETKEVVQKQLIGALQGLSSAEASASVIAYEPVWAIGTGKSSTAEDAGDVISFIRSIVEDQYDQQVASAVRIQYGGSVKPENIAEYMAHPDIDGALVGGASLKPTSFLQLLEGRS</sequence>
<feature type="binding site" evidence="6">
    <location>
        <position position="213"/>
    </location>
    <ligand>
        <name>substrate</name>
    </ligand>
</feature>
<dbReference type="Gene3D" id="3.20.20.70">
    <property type="entry name" value="Aldolase class I"/>
    <property type="match status" value="1"/>
</dbReference>
<evidence type="ECO:0000256" key="1">
    <source>
        <dbReference type="ARBA" id="ARBA00007422"/>
    </source>
</evidence>
<keyword evidence="2 6" id="KW-0312">Gluconeogenesis</keyword>
<comment type="catalytic activity">
    <reaction evidence="6 7">
        <text>D-glyceraldehyde 3-phosphate = dihydroxyacetone phosphate</text>
        <dbReference type="Rhea" id="RHEA:18585"/>
        <dbReference type="ChEBI" id="CHEBI:57642"/>
        <dbReference type="ChEBI" id="CHEBI:59776"/>
        <dbReference type="EC" id="5.3.1.1"/>
    </reaction>
</comment>
<evidence type="ECO:0000313" key="8">
    <source>
        <dbReference type="EMBL" id="MDQ0167704.1"/>
    </source>
</evidence>
<dbReference type="InterPro" id="IPR022896">
    <property type="entry name" value="TrioseP_Isoase_bac/euk"/>
</dbReference>
<protein>
    <recommendedName>
        <fullName evidence="6 7">Triosephosphate isomerase</fullName>
        <shortName evidence="6">TIM</shortName>
        <shortName evidence="6">TPI</shortName>
        <ecNumber evidence="6 7">5.3.1.1</ecNumber>
    </recommendedName>
    <alternativeName>
        <fullName evidence="6">Triose-phosphate isomerase</fullName>
    </alternativeName>
</protein>
<keyword evidence="9" id="KW-1185">Reference proteome</keyword>
<comment type="subcellular location">
    <subcellularLocation>
        <location evidence="6 7">Cytoplasm</location>
    </subcellularLocation>
</comment>
<comment type="pathway">
    <text evidence="6 7">Carbohydrate biosynthesis; gluconeogenesis.</text>
</comment>
<dbReference type="InterPro" id="IPR035990">
    <property type="entry name" value="TIM_sf"/>
</dbReference>
<evidence type="ECO:0000313" key="9">
    <source>
        <dbReference type="Proteomes" id="UP001235840"/>
    </source>
</evidence>
<keyword evidence="6" id="KW-0597">Phosphoprotein</keyword>
<accession>A0ABT9W3Q9</accession>
<comment type="caution">
    <text evidence="8">The sequence shown here is derived from an EMBL/GenBank/DDBJ whole genome shotgun (WGS) entry which is preliminary data.</text>
</comment>
<dbReference type="InterPro" id="IPR000652">
    <property type="entry name" value="Triosephosphate_isomerase"/>
</dbReference>
<gene>
    <name evidence="6" type="primary">tpiA</name>
    <name evidence="8" type="ORF">J2S11_003631</name>
</gene>
<dbReference type="EMBL" id="JAUSTY010000019">
    <property type="protein sequence ID" value="MDQ0167704.1"/>
    <property type="molecule type" value="Genomic_DNA"/>
</dbReference>
<organism evidence="8 9">
    <name type="scientific">Caldalkalibacillus horti</name>
    <dbReference type="NCBI Taxonomy" id="77523"/>
    <lineage>
        <taxon>Bacteria</taxon>
        <taxon>Bacillati</taxon>
        <taxon>Bacillota</taxon>
        <taxon>Bacilli</taxon>
        <taxon>Bacillales</taxon>
        <taxon>Bacillaceae</taxon>
        <taxon>Caldalkalibacillus</taxon>
    </lineage>
</organism>
<dbReference type="Proteomes" id="UP001235840">
    <property type="component" value="Unassembled WGS sequence"/>
</dbReference>
<dbReference type="Pfam" id="PF00121">
    <property type="entry name" value="TIM"/>
    <property type="match status" value="1"/>
</dbReference>
<dbReference type="PANTHER" id="PTHR21139">
    <property type="entry name" value="TRIOSEPHOSPHATE ISOMERASE"/>
    <property type="match status" value="1"/>
</dbReference>
<feature type="modified residue" description="Phosphoserine" evidence="6">
    <location>
        <position position="213"/>
    </location>
</feature>
<feature type="active site" description="Electrophile" evidence="6">
    <location>
        <position position="95"/>
    </location>
</feature>
<dbReference type="PROSITE" id="PS51440">
    <property type="entry name" value="TIM_2"/>
    <property type="match status" value="1"/>
</dbReference>
<dbReference type="PANTHER" id="PTHR21139:SF42">
    <property type="entry name" value="TRIOSEPHOSPHATE ISOMERASE"/>
    <property type="match status" value="1"/>
</dbReference>
<dbReference type="GO" id="GO:0004807">
    <property type="term" value="F:triose-phosphate isomerase activity"/>
    <property type="evidence" value="ECO:0007669"/>
    <property type="project" value="UniProtKB-EC"/>
</dbReference>
<evidence type="ECO:0000256" key="7">
    <source>
        <dbReference type="RuleBase" id="RU363013"/>
    </source>
</evidence>
<dbReference type="RefSeq" id="WP_307396835.1">
    <property type="nucleotide sequence ID" value="NZ_BAAADK010000006.1"/>
</dbReference>
<comment type="pathway">
    <text evidence="6 7">Carbohydrate degradation; glycolysis; D-glyceraldehyde 3-phosphate from glycerone phosphate: step 1/1.</text>
</comment>
<evidence type="ECO:0000256" key="6">
    <source>
        <dbReference type="HAMAP-Rule" id="MF_00147"/>
    </source>
</evidence>
<dbReference type="EC" id="5.3.1.1" evidence="6 7"/>
<dbReference type="CDD" id="cd00311">
    <property type="entry name" value="TIM"/>
    <property type="match status" value="1"/>
</dbReference>
<feature type="binding site" evidence="6">
    <location>
        <begin position="9"/>
        <end position="11"/>
    </location>
    <ligand>
        <name>substrate</name>
    </ligand>
</feature>
<comment type="similarity">
    <text evidence="1 6 7">Belongs to the triosephosphate isomerase family.</text>
</comment>
<evidence type="ECO:0000256" key="4">
    <source>
        <dbReference type="ARBA" id="ARBA00023152"/>
    </source>
</evidence>
<feature type="binding site" evidence="6">
    <location>
        <begin position="234"/>
        <end position="235"/>
    </location>
    <ligand>
        <name>substrate</name>
    </ligand>
</feature>
<keyword evidence="5 6" id="KW-0413">Isomerase</keyword>
<comment type="function">
    <text evidence="6">Involved in the gluconeogenesis. Catalyzes stereospecifically the conversion of dihydroxyacetone phosphate (DHAP) to D-glyceraldehyde-3-phosphate (G3P).</text>
</comment>
<dbReference type="HAMAP" id="MF_00147_B">
    <property type="entry name" value="TIM_B"/>
    <property type="match status" value="1"/>
</dbReference>
<feature type="active site" description="Proton acceptor" evidence="6">
    <location>
        <position position="167"/>
    </location>
</feature>
<feature type="binding site" evidence="6">
    <location>
        <position position="173"/>
    </location>
    <ligand>
        <name>substrate</name>
    </ligand>
</feature>
<dbReference type="InterPro" id="IPR013785">
    <property type="entry name" value="Aldolase_TIM"/>
</dbReference>
<comment type="subunit">
    <text evidence="6 7">Homodimer.</text>
</comment>
<dbReference type="NCBIfam" id="TIGR00419">
    <property type="entry name" value="tim"/>
    <property type="match status" value="1"/>
</dbReference>
<dbReference type="PROSITE" id="PS00171">
    <property type="entry name" value="TIM_1"/>
    <property type="match status" value="1"/>
</dbReference>
<dbReference type="SUPFAM" id="SSF51351">
    <property type="entry name" value="Triosephosphate isomerase (TIM)"/>
    <property type="match status" value="1"/>
</dbReference>